<evidence type="ECO:0000256" key="3">
    <source>
        <dbReference type="ARBA" id="ARBA00022475"/>
    </source>
</evidence>
<dbReference type="PANTHER" id="PTHR33989:SF4">
    <property type="entry name" value="PTS SYSTEM N,N'-DIACETYLCHITOBIOSE-SPECIFIC EIIC COMPONENT"/>
    <property type="match status" value="1"/>
</dbReference>
<evidence type="ECO:0000256" key="2">
    <source>
        <dbReference type="ARBA" id="ARBA00022448"/>
    </source>
</evidence>
<evidence type="ECO:0000256" key="6">
    <source>
        <dbReference type="ARBA" id="ARBA00022989"/>
    </source>
</evidence>
<keyword evidence="4" id="KW-0762">Sugar transport</keyword>
<evidence type="ECO:0000313" key="12">
    <source>
        <dbReference type="Proteomes" id="UP001056255"/>
    </source>
</evidence>
<name>A0ABY4WZB9_9GAMM</name>
<keyword evidence="3" id="KW-1003">Cell membrane</keyword>
<keyword evidence="6 8" id="KW-1133">Transmembrane helix</keyword>
<evidence type="ECO:0000259" key="9">
    <source>
        <dbReference type="PROSITE" id="PS50883"/>
    </source>
</evidence>
<dbReference type="PROSITE" id="PS51105">
    <property type="entry name" value="PTS_EIIC_TYPE_3"/>
    <property type="match status" value="1"/>
</dbReference>
<dbReference type="PROSITE" id="PS50883">
    <property type="entry name" value="EAL"/>
    <property type="match status" value="1"/>
</dbReference>
<dbReference type="InterPro" id="IPR003352">
    <property type="entry name" value="PTS_EIIC"/>
</dbReference>
<dbReference type="SMART" id="SM00052">
    <property type="entry name" value="EAL"/>
    <property type="match status" value="1"/>
</dbReference>
<dbReference type="Gene3D" id="3.20.20.450">
    <property type="entry name" value="EAL domain"/>
    <property type="match status" value="1"/>
</dbReference>
<comment type="subcellular location">
    <subcellularLocation>
        <location evidence="1">Cell membrane</location>
        <topology evidence="1">Multi-pass membrane protein</topology>
    </subcellularLocation>
</comment>
<feature type="transmembrane region" description="Helical" evidence="8">
    <location>
        <begin position="326"/>
        <end position="355"/>
    </location>
</feature>
<feature type="domain" description="PTS EIIC type-3" evidence="10">
    <location>
        <begin position="10"/>
        <end position="395"/>
    </location>
</feature>
<evidence type="ECO:0000256" key="5">
    <source>
        <dbReference type="ARBA" id="ARBA00022692"/>
    </source>
</evidence>
<dbReference type="PANTHER" id="PTHR33989">
    <property type="match status" value="1"/>
</dbReference>
<gene>
    <name evidence="11" type="ORF">K6Q96_21500</name>
</gene>
<feature type="transmembrane region" description="Helical" evidence="8">
    <location>
        <begin position="124"/>
        <end position="142"/>
    </location>
</feature>
<feature type="transmembrane region" description="Helical" evidence="8">
    <location>
        <begin position="77"/>
        <end position="94"/>
    </location>
</feature>
<dbReference type="InterPro" id="IPR001633">
    <property type="entry name" value="EAL_dom"/>
</dbReference>
<dbReference type="Pfam" id="PF02378">
    <property type="entry name" value="PTS_EIIC"/>
    <property type="match status" value="1"/>
</dbReference>
<proteinExistence type="predicted"/>
<evidence type="ECO:0000256" key="1">
    <source>
        <dbReference type="ARBA" id="ARBA00004651"/>
    </source>
</evidence>
<feature type="transmembrane region" description="Helical" evidence="8">
    <location>
        <begin position="375"/>
        <end position="396"/>
    </location>
</feature>
<dbReference type="InterPro" id="IPR051088">
    <property type="entry name" value="PTS_Sugar-EIIC/EIIB"/>
</dbReference>
<keyword evidence="7 8" id="KW-0472">Membrane</keyword>
<feature type="transmembrane region" description="Helical" evidence="8">
    <location>
        <begin position="169"/>
        <end position="190"/>
    </location>
</feature>
<evidence type="ECO:0000256" key="4">
    <source>
        <dbReference type="ARBA" id="ARBA00022597"/>
    </source>
</evidence>
<organism evidence="11 12">
    <name type="scientific">Grimontia kaedaensis</name>
    <dbReference type="NCBI Taxonomy" id="2872157"/>
    <lineage>
        <taxon>Bacteria</taxon>
        <taxon>Pseudomonadati</taxon>
        <taxon>Pseudomonadota</taxon>
        <taxon>Gammaproteobacteria</taxon>
        <taxon>Vibrionales</taxon>
        <taxon>Vibrionaceae</taxon>
        <taxon>Grimontia</taxon>
    </lineage>
</organism>
<feature type="transmembrane region" description="Helical" evidence="8">
    <location>
        <begin position="295"/>
        <end position="314"/>
    </location>
</feature>
<dbReference type="CDD" id="cd01948">
    <property type="entry name" value="EAL"/>
    <property type="match status" value="1"/>
</dbReference>
<keyword evidence="5 8" id="KW-0812">Transmembrane</keyword>
<dbReference type="SUPFAM" id="SSF141868">
    <property type="entry name" value="EAL domain-like"/>
    <property type="match status" value="1"/>
</dbReference>
<dbReference type="Proteomes" id="UP001056255">
    <property type="component" value="Chromosome II"/>
</dbReference>
<evidence type="ECO:0000259" key="10">
    <source>
        <dbReference type="PROSITE" id="PS51105"/>
    </source>
</evidence>
<evidence type="ECO:0000256" key="8">
    <source>
        <dbReference type="SAM" id="Phobius"/>
    </source>
</evidence>
<feature type="domain" description="EAL" evidence="9">
    <location>
        <begin position="438"/>
        <end position="690"/>
    </location>
</feature>
<dbReference type="EMBL" id="CP082276">
    <property type="protein sequence ID" value="USH04319.1"/>
    <property type="molecule type" value="Genomic_DNA"/>
</dbReference>
<feature type="transmembrane region" description="Helical" evidence="8">
    <location>
        <begin position="34"/>
        <end position="57"/>
    </location>
</feature>
<evidence type="ECO:0000313" key="11">
    <source>
        <dbReference type="EMBL" id="USH04319.1"/>
    </source>
</evidence>
<dbReference type="InterPro" id="IPR035919">
    <property type="entry name" value="EAL_sf"/>
</dbReference>
<sequence>MKQSPNNKFFLHWLNPYRFEAVTRSLRAMRDGMLWLVPCLIVSSILGFMASMLEFLNVDAPIFIHELNLLRLSLTSLYPYLFAASISMMLAIQWRLPRPPIAVLCISYVAVADKVLGYEYQSSSILLTFVGLTLPIYAVPLLSKLKRQRWARIVENEVAGKLVKDSMNLIIPGVITTGVVVVMTKLLTLTSLYFDSAAFLKAFDPVNEPYIVGALLSTLNSLLWFLGIHGYYALTPLVQPLIDVLDINRVLYSAGAVPSNAMNISTLSSFVFIGGSGATLGLALAILAFSKDKVMRVIALSSIPLGFFNINEILMFGLPIIFNLRLFIPFVIAPLVNMGIALTVLSAGLVAIPVVMAPITSPLILNAFISTGGDYNAVILQVALVIVSTLIYVPFVRLLDAHAKTRDLYIPSLDTTFTRREEEAYVLAVDPVTESLHKVREIQGVQLQLEAFATREFYLEYQPQISSHTGQVTAVEALIRLRDSMGNVEAPGKFLSVFEKANLMTDIDLWVIRQSVAQSKIWMEQKFYMPISVNITSHTLTNKGAMEEILSLIAQVPGLIHFEITEESLIDNPAMVEDAISQLHIEGSTVHIDDFGTGYSSLSYLNRFDIDAMKIDRSFVLALNSERGKQVFHSLTGIAKQLGMNIIVEGVETKEQLDIVSRESDVVIQGWYYSKAISASEVRNYAQQRQAISKVPQARTNRESCLT</sequence>
<feature type="transmembrane region" description="Helical" evidence="8">
    <location>
        <begin position="270"/>
        <end position="289"/>
    </location>
</feature>
<accession>A0ABY4WZB9</accession>
<dbReference type="InterPro" id="IPR004501">
    <property type="entry name" value="PTS_EIIC_3"/>
</dbReference>
<protein>
    <submittedName>
        <fullName evidence="11">EAL domain-containing protein</fullName>
    </submittedName>
</protein>
<feature type="transmembrane region" description="Helical" evidence="8">
    <location>
        <begin position="210"/>
        <end position="234"/>
    </location>
</feature>
<keyword evidence="2" id="KW-0813">Transport</keyword>
<reference evidence="11" key="1">
    <citation type="submission" date="2021-08" db="EMBL/GenBank/DDBJ databases">
        <authorList>
            <person name="Sakaguchi M."/>
            <person name="Kikuchi T."/>
            <person name="Urbanczyk H."/>
        </authorList>
    </citation>
    <scope>NUCLEOTIDE SEQUENCE</scope>
    <source>
        <strain evidence="11">020920N</strain>
    </source>
</reference>
<evidence type="ECO:0000256" key="7">
    <source>
        <dbReference type="ARBA" id="ARBA00023136"/>
    </source>
</evidence>
<dbReference type="Pfam" id="PF00563">
    <property type="entry name" value="EAL"/>
    <property type="match status" value="1"/>
</dbReference>
<keyword evidence="12" id="KW-1185">Reference proteome</keyword>